<evidence type="ECO:0000256" key="2">
    <source>
        <dbReference type="ARBA" id="ARBA00023163"/>
    </source>
</evidence>
<organism evidence="4 5">
    <name type="scientific">Kibdelosporangium phytohabitans</name>
    <dbReference type="NCBI Taxonomy" id="860235"/>
    <lineage>
        <taxon>Bacteria</taxon>
        <taxon>Bacillati</taxon>
        <taxon>Actinomycetota</taxon>
        <taxon>Actinomycetes</taxon>
        <taxon>Pseudonocardiales</taxon>
        <taxon>Pseudonocardiaceae</taxon>
        <taxon>Kibdelosporangium</taxon>
    </lineage>
</organism>
<gene>
    <name evidence="4" type="ORF">AOZ06_41665</name>
</gene>
<evidence type="ECO:0000259" key="3">
    <source>
        <dbReference type="PROSITE" id="PS01124"/>
    </source>
</evidence>
<dbReference type="PROSITE" id="PS01124">
    <property type="entry name" value="HTH_ARAC_FAMILY_2"/>
    <property type="match status" value="1"/>
</dbReference>
<feature type="domain" description="HTH araC/xylS-type" evidence="3">
    <location>
        <begin position="24"/>
        <end position="58"/>
    </location>
</feature>
<dbReference type="OrthoDB" id="241790at2"/>
<dbReference type="GO" id="GO:0003700">
    <property type="term" value="F:DNA-binding transcription factor activity"/>
    <property type="evidence" value="ECO:0007669"/>
    <property type="project" value="InterPro"/>
</dbReference>
<dbReference type="SUPFAM" id="SSF46689">
    <property type="entry name" value="Homeodomain-like"/>
    <property type="match status" value="1"/>
</dbReference>
<keyword evidence="5" id="KW-1185">Reference proteome</keyword>
<keyword evidence="1" id="KW-0805">Transcription regulation</keyword>
<sequence length="71" mass="7629">MDPFEPTGAQFGAHGPEHDWSVDELARAAHLLHSTTGPVSRIATTVGYASEAAFTRTYGTSPRAWRLAESS</sequence>
<dbReference type="Gene3D" id="1.10.10.60">
    <property type="entry name" value="Homeodomain-like"/>
    <property type="match status" value="1"/>
</dbReference>
<dbReference type="STRING" id="860235.AOZ06_41665"/>
<name>A0A0N9ICT7_9PSEU</name>
<dbReference type="InterPro" id="IPR018060">
    <property type="entry name" value="HTH_AraC"/>
</dbReference>
<reference evidence="4 5" key="1">
    <citation type="submission" date="2015-07" db="EMBL/GenBank/DDBJ databases">
        <title>Genome sequencing of Kibdelosporangium phytohabitans.</title>
        <authorList>
            <person name="Qin S."/>
            <person name="Xing K."/>
        </authorList>
    </citation>
    <scope>NUCLEOTIDE SEQUENCE [LARGE SCALE GENOMIC DNA]</scope>
    <source>
        <strain evidence="4 5">KLBMP1111</strain>
    </source>
</reference>
<evidence type="ECO:0000256" key="1">
    <source>
        <dbReference type="ARBA" id="ARBA00023015"/>
    </source>
</evidence>
<dbReference type="Proteomes" id="UP000063699">
    <property type="component" value="Chromosome"/>
</dbReference>
<dbReference type="AlphaFoldDB" id="A0A0N9ICT7"/>
<evidence type="ECO:0000313" key="4">
    <source>
        <dbReference type="EMBL" id="ALG12512.1"/>
    </source>
</evidence>
<accession>A0A0N9ICT7</accession>
<dbReference type="EMBL" id="CP012752">
    <property type="protein sequence ID" value="ALG12512.1"/>
    <property type="molecule type" value="Genomic_DNA"/>
</dbReference>
<protein>
    <recommendedName>
        <fullName evidence="3">HTH araC/xylS-type domain-containing protein</fullName>
    </recommendedName>
</protein>
<dbReference type="InterPro" id="IPR009057">
    <property type="entry name" value="Homeodomain-like_sf"/>
</dbReference>
<proteinExistence type="predicted"/>
<dbReference type="KEGG" id="kphy:AOZ06_41665"/>
<dbReference type="GO" id="GO:0043565">
    <property type="term" value="F:sequence-specific DNA binding"/>
    <property type="evidence" value="ECO:0007669"/>
    <property type="project" value="InterPro"/>
</dbReference>
<evidence type="ECO:0000313" key="5">
    <source>
        <dbReference type="Proteomes" id="UP000063699"/>
    </source>
</evidence>
<keyword evidence="2" id="KW-0804">Transcription</keyword>
<dbReference type="RefSeq" id="WP_054294405.1">
    <property type="nucleotide sequence ID" value="NZ_CP012752.1"/>
</dbReference>